<dbReference type="Proteomes" id="UP001054945">
    <property type="component" value="Unassembled WGS sequence"/>
</dbReference>
<comment type="caution">
    <text evidence="2">The sequence shown here is derived from an EMBL/GenBank/DDBJ whole genome shotgun (WGS) entry which is preliminary data.</text>
</comment>
<feature type="domain" description="DH" evidence="1">
    <location>
        <begin position="7"/>
        <end position="189"/>
    </location>
</feature>
<dbReference type="Gene3D" id="1.20.900.10">
    <property type="entry name" value="Dbl homology (DH) domain"/>
    <property type="match status" value="1"/>
</dbReference>
<dbReference type="InterPro" id="IPR000219">
    <property type="entry name" value="DH_dom"/>
</dbReference>
<reference evidence="2 3" key="1">
    <citation type="submission" date="2021-06" db="EMBL/GenBank/DDBJ databases">
        <title>Caerostris extrusa draft genome.</title>
        <authorList>
            <person name="Kono N."/>
            <person name="Arakawa K."/>
        </authorList>
    </citation>
    <scope>NUCLEOTIDE SEQUENCE [LARGE SCALE GENOMIC DNA]</scope>
</reference>
<accession>A0AAV4WQF1</accession>
<dbReference type="PANTHER" id="PTHR45924:SF2">
    <property type="entry name" value="FI17866P1"/>
    <property type="match status" value="1"/>
</dbReference>
<evidence type="ECO:0000259" key="1">
    <source>
        <dbReference type="PROSITE" id="PS50010"/>
    </source>
</evidence>
<dbReference type="AlphaFoldDB" id="A0AAV4WQF1"/>
<dbReference type="SMART" id="SM00325">
    <property type="entry name" value="RhoGEF"/>
    <property type="match status" value="1"/>
</dbReference>
<dbReference type="InterPro" id="IPR035899">
    <property type="entry name" value="DBL_dom_sf"/>
</dbReference>
<protein>
    <submittedName>
        <fullName evidence="2">Pleckstrin homology domain-containing family G member 1</fullName>
    </submittedName>
</protein>
<dbReference type="EMBL" id="BPLR01016554">
    <property type="protein sequence ID" value="GIY84731.1"/>
    <property type="molecule type" value="Genomic_DNA"/>
</dbReference>
<proteinExistence type="predicted"/>
<evidence type="ECO:0000313" key="3">
    <source>
        <dbReference type="Proteomes" id="UP001054945"/>
    </source>
</evidence>
<sequence>MIAAYMQHEYVCEIKSYYVKGYMKHISNCEEAKVSHKYLKDLFSNIDDIYTFNRLFVDELEACGLDPVSVAKCFVKNSNGFEVYTQYCTNYPRTVSVLTELMGNSETAEIFKERQMALQHSLPLGSYLLKPVQRILKYHLLLQNMVKHANKESDVRVQEIQSLLYGWEGQDLTTYGELVAEGAFQNVQS</sequence>
<dbReference type="PROSITE" id="PS50010">
    <property type="entry name" value="DH_2"/>
    <property type="match status" value="1"/>
</dbReference>
<gene>
    <name evidence="2" type="primary">PLEKHG1</name>
    <name evidence="2" type="ORF">CEXT_564351</name>
</gene>
<dbReference type="GO" id="GO:0031267">
    <property type="term" value="F:small GTPase binding"/>
    <property type="evidence" value="ECO:0007669"/>
    <property type="project" value="TreeGrafter"/>
</dbReference>
<organism evidence="2 3">
    <name type="scientific">Caerostris extrusa</name>
    <name type="common">Bark spider</name>
    <name type="synonym">Caerostris bankana</name>
    <dbReference type="NCBI Taxonomy" id="172846"/>
    <lineage>
        <taxon>Eukaryota</taxon>
        <taxon>Metazoa</taxon>
        <taxon>Ecdysozoa</taxon>
        <taxon>Arthropoda</taxon>
        <taxon>Chelicerata</taxon>
        <taxon>Arachnida</taxon>
        <taxon>Araneae</taxon>
        <taxon>Araneomorphae</taxon>
        <taxon>Entelegynae</taxon>
        <taxon>Araneoidea</taxon>
        <taxon>Araneidae</taxon>
        <taxon>Caerostris</taxon>
    </lineage>
</organism>
<name>A0AAV4WQF1_CAEEX</name>
<dbReference type="CDD" id="cd00160">
    <property type="entry name" value="RhoGEF"/>
    <property type="match status" value="1"/>
</dbReference>
<dbReference type="SUPFAM" id="SSF48065">
    <property type="entry name" value="DBL homology domain (DH-domain)"/>
    <property type="match status" value="1"/>
</dbReference>
<dbReference type="Pfam" id="PF00621">
    <property type="entry name" value="RhoGEF"/>
    <property type="match status" value="1"/>
</dbReference>
<keyword evidence="3" id="KW-1185">Reference proteome</keyword>
<dbReference type="PANTHER" id="PTHR45924">
    <property type="entry name" value="FI17866P1"/>
    <property type="match status" value="1"/>
</dbReference>
<dbReference type="GO" id="GO:0005085">
    <property type="term" value="F:guanyl-nucleotide exchange factor activity"/>
    <property type="evidence" value="ECO:0007669"/>
    <property type="project" value="InterPro"/>
</dbReference>
<evidence type="ECO:0000313" key="2">
    <source>
        <dbReference type="EMBL" id="GIY84731.1"/>
    </source>
</evidence>